<keyword evidence="2" id="KW-1185">Reference proteome</keyword>
<dbReference type="GO" id="GO:0016233">
    <property type="term" value="P:telomere capping"/>
    <property type="evidence" value="ECO:0007669"/>
    <property type="project" value="InterPro"/>
</dbReference>
<proteinExistence type="predicted"/>
<dbReference type="OrthoDB" id="5275361at2759"/>
<dbReference type="Gene3D" id="2.40.50.140">
    <property type="entry name" value="Nucleic acid-binding proteins"/>
    <property type="match status" value="1"/>
</dbReference>
<dbReference type="GeneID" id="81361628"/>
<reference evidence="1" key="2">
    <citation type="journal article" date="2023" name="IMA Fungus">
        <title>Comparative genomic study of the Penicillium genus elucidates a diverse pangenome and 15 lateral gene transfer events.</title>
        <authorList>
            <person name="Petersen C."/>
            <person name="Sorensen T."/>
            <person name="Nielsen M.R."/>
            <person name="Sondergaard T.E."/>
            <person name="Sorensen J.L."/>
            <person name="Fitzpatrick D.A."/>
            <person name="Frisvad J.C."/>
            <person name="Nielsen K.L."/>
        </authorList>
    </citation>
    <scope>NUCLEOTIDE SEQUENCE</scope>
    <source>
        <strain evidence="1">IBT 30761</strain>
    </source>
</reference>
<name>A0A9W9EP51_9EURO</name>
<accession>A0A9W9EP51</accession>
<sequence>MNPPRPSVFCFISDLSTIINHAKVRFLGCVSRYDSLAGDLYLEHNYPQGPAPFPSIRVHIAPIIEDVDPELLEVGTWVNVVGYVRNQDEFISYIVDLAARGEALDDDRWLQYDNHGFWDDVNPWTDSVDGRPVFVDAMLVWSAGAVNLGEYERIQRNLHDLHRRLYGEDVSP</sequence>
<organism evidence="1 2">
    <name type="scientific">Penicillium argentinense</name>
    <dbReference type="NCBI Taxonomy" id="1131581"/>
    <lineage>
        <taxon>Eukaryota</taxon>
        <taxon>Fungi</taxon>
        <taxon>Dikarya</taxon>
        <taxon>Ascomycota</taxon>
        <taxon>Pezizomycotina</taxon>
        <taxon>Eurotiomycetes</taxon>
        <taxon>Eurotiomycetidae</taxon>
        <taxon>Eurotiales</taxon>
        <taxon>Aspergillaceae</taxon>
        <taxon>Penicillium</taxon>
    </lineage>
</organism>
<dbReference type="RefSeq" id="XP_056470065.1">
    <property type="nucleotide sequence ID" value="XM_056622649.1"/>
</dbReference>
<dbReference type="Proteomes" id="UP001149074">
    <property type="component" value="Unassembled WGS sequence"/>
</dbReference>
<dbReference type="Pfam" id="PF12658">
    <property type="entry name" value="Ten1"/>
    <property type="match status" value="1"/>
</dbReference>
<evidence type="ECO:0000313" key="1">
    <source>
        <dbReference type="EMBL" id="KAJ5085387.1"/>
    </source>
</evidence>
<dbReference type="InterPro" id="IPR012340">
    <property type="entry name" value="NA-bd_OB-fold"/>
</dbReference>
<evidence type="ECO:0000313" key="2">
    <source>
        <dbReference type="Proteomes" id="UP001149074"/>
    </source>
</evidence>
<comment type="caution">
    <text evidence="1">The sequence shown here is derived from an EMBL/GenBank/DDBJ whole genome shotgun (WGS) entry which is preliminary data.</text>
</comment>
<dbReference type="GO" id="GO:1990879">
    <property type="term" value="C:CST complex"/>
    <property type="evidence" value="ECO:0007669"/>
    <property type="project" value="InterPro"/>
</dbReference>
<protein>
    <submittedName>
        <fullName evidence="1">Uncharacterized protein</fullName>
    </submittedName>
</protein>
<reference evidence="1" key="1">
    <citation type="submission" date="2022-11" db="EMBL/GenBank/DDBJ databases">
        <authorList>
            <person name="Petersen C."/>
        </authorList>
    </citation>
    <scope>NUCLEOTIDE SEQUENCE</scope>
    <source>
        <strain evidence="1">IBT 30761</strain>
    </source>
</reference>
<dbReference type="GO" id="GO:0043047">
    <property type="term" value="F:single-stranded telomeric DNA binding"/>
    <property type="evidence" value="ECO:0007669"/>
    <property type="project" value="InterPro"/>
</dbReference>
<dbReference type="InterPro" id="IPR024222">
    <property type="entry name" value="Ten1_fungal"/>
</dbReference>
<dbReference type="EMBL" id="JAPQKI010000010">
    <property type="protein sequence ID" value="KAJ5085387.1"/>
    <property type="molecule type" value="Genomic_DNA"/>
</dbReference>
<dbReference type="AlphaFoldDB" id="A0A9W9EP51"/>
<gene>
    <name evidence="1" type="ORF">N7532_010158</name>
</gene>